<dbReference type="SUPFAM" id="SSF103481">
    <property type="entry name" value="Multidrug resistance efflux transporter EmrE"/>
    <property type="match status" value="1"/>
</dbReference>
<proteinExistence type="predicted"/>
<accession>A0ABV3SY88</accession>
<feature type="transmembrane region" description="Helical" evidence="1">
    <location>
        <begin position="267"/>
        <end position="288"/>
    </location>
</feature>
<comment type="caution">
    <text evidence="2">The sequence shown here is derived from an EMBL/GenBank/DDBJ whole genome shotgun (WGS) entry which is preliminary data.</text>
</comment>
<evidence type="ECO:0000313" key="3">
    <source>
        <dbReference type="Proteomes" id="UP001556631"/>
    </source>
</evidence>
<keyword evidence="1" id="KW-1133">Transmembrane helix</keyword>
<organism evidence="2 3">
    <name type="scientific">Nocardioides eburneus</name>
    <dbReference type="NCBI Taxonomy" id="3231482"/>
    <lineage>
        <taxon>Bacteria</taxon>
        <taxon>Bacillati</taxon>
        <taxon>Actinomycetota</taxon>
        <taxon>Actinomycetes</taxon>
        <taxon>Propionibacteriales</taxon>
        <taxon>Nocardioidaceae</taxon>
        <taxon>Nocardioides</taxon>
    </lineage>
</organism>
<feature type="transmembrane region" description="Helical" evidence="1">
    <location>
        <begin position="143"/>
        <end position="164"/>
    </location>
</feature>
<feature type="transmembrane region" description="Helical" evidence="1">
    <location>
        <begin position="241"/>
        <end position="261"/>
    </location>
</feature>
<dbReference type="RefSeq" id="WP_367992645.1">
    <property type="nucleotide sequence ID" value="NZ_JBFPJR010000009.1"/>
</dbReference>
<dbReference type="EMBL" id="JBFPJR010000009">
    <property type="protein sequence ID" value="MEX0427352.1"/>
    <property type="molecule type" value="Genomic_DNA"/>
</dbReference>
<feature type="transmembrane region" description="Helical" evidence="1">
    <location>
        <begin position="171"/>
        <end position="191"/>
    </location>
</feature>
<gene>
    <name evidence="2" type="ORF">AB3X52_06970</name>
</gene>
<sequence length="308" mass="31793">MTRAYVVLVLGLAAAFGFALSAWLQQRASTHLAGRPGAALARKGLPGAVRLLGRLVRSPAWFFGWFVNLLAFFVQAAALRLGSVVAVQPLMTTQVLFTMPLASWESRRWPRPLDWISGLAICGGVALLMLVDGAAPLTGEADRPLVLLVTLIAIGVVAVLVVASRFRPSPALAAILLACAAGVCFAMTAMFMKLTADDLLDDGVGATARDWVGYALAGSTGIGLALGQLSHAAGPLPWSVSAMNIVNPLASYVAGMVAFRADPPTTPGALAGLAGAGALLVLGVIGLVHSPSLSAWNPTEPEPEAKRA</sequence>
<reference evidence="2 3" key="1">
    <citation type="submission" date="2024-07" db="EMBL/GenBank/DDBJ databases">
        <authorList>
            <person name="Lee S."/>
            <person name="Kang M."/>
        </authorList>
    </citation>
    <scope>NUCLEOTIDE SEQUENCE [LARGE SCALE GENOMIC DNA]</scope>
    <source>
        <strain evidence="2 3">DS6</strain>
    </source>
</reference>
<keyword evidence="3" id="KW-1185">Reference proteome</keyword>
<protein>
    <submittedName>
        <fullName evidence="2">DMT family transporter</fullName>
    </submittedName>
</protein>
<evidence type="ECO:0000313" key="2">
    <source>
        <dbReference type="EMBL" id="MEX0427352.1"/>
    </source>
</evidence>
<feature type="transmembrane region" description="Helical" evidence="1">
    <location>
        <begin position="65"/>
        <end position="91"/>
    </location>
</feature>
<feature type="transmembrane region" description="Helical" evidence="1">
    <location>
        <begin position="211"/>
        <end position="229"/>
    </location>
</feature>
<dbReference type="PANTHER" id="PTHR40761">
    <property type="entry name" value="CONSERVED INTEGRAL MEMBRANE ALANINE VALINE AND LEUCINE RICH PROTEIN-RELATED"/>
    <property type="match status" value="1"/>
</dbReference>
<keyword evidence="1" id="KW-0472">Membrane</keyword>
<dbReference type="Proteomes" id="UP001556631">
    <property type="component" value="Unassembled WGS sequence"/>
</dbReference>
<evidence type="ECO:0000256" key="1">
    <source>
        <dbReference type="SAM" id="Phobius"/>
    </source>
</evidence>
<keyword evidence="1" id="KW-0812">Transmembrane</keyword>
<dbReference type="InterPro" id="IPR037185">
    <property type="entry name" value="EmrE-like"/>
</dbReference>
<dbReference type="NCBIfam" id="NF038012">
    <property type="entry name" value="DMT_1"/>
    <property type="match status" value="1"/>
</dbReference>
<name>A0ABV3SY88_9ACTN</name>
<dbReference type="PANTHER" id="PTHR40761:SF1">
    <property type="entry name" value="CONSERVED INTEGRAL MEMBRANE ALANINE VALINE AND LEUCINE RICH PROTEIN-RELATED"/>
    <property type="match status" value="1"/>
</dbReference>
<feature type="transmembrane region" description="Helical" evidence="1">
    <location>
        <begin position="112"/>
        <end position="131"/>
    </location>
</feature>